<feature type="region of interest" description="Disordered" evidence="1">
    <location>
        <begin position="96"/>
        <end position="132"/>
    </location>
</feature>
<keyword evidence="3" id="KW-1185">Reference proteome</keyword>
<accession>A0AAW2YWV0</accession>
<dbReference type="AlphaFoldDB" id="A0AAW2YWV0"/>
<protein>
    <submittedName>
        <fullName evidence="2">Helicase SKI2W</fullName>
    </submittedName>
</protein>
<dbReference type="EMBL" id="JAOPGA020000744">
    <property type="protein sequence ID" value="KAL0481283.1"/>
    <property type="molecule type" value="Genomic_DNA"/>
</dbReference>
<proteinExistence type="predicted"/>
<name>A0AAW2YWV0_9EUKA</name>
<keyword evidence="2" id="KW-0347">Helicase</keyword>
<feature type="compositionally biased region" description="Polar residues" evidence="1">
    <location>
        <begin position="110"/>
        <end position="120"/>
    </location>
</feature>
<keyword evidence="2" id="KW-0378">Hydrolase</keyword>
<gene>
    <name evidence="2" type="ORF">AKO1_012784</name>
</gene>
<evidence type="ECO:0000313" key="2">
    <source>
        <dbReference type="EMBL" id="KAL0481283.1"/>
    </source>
</evidence>
<dbReference type="Proteomes" id="UP001431209">
    <property type="component" value="Unassembled WGS sequence"/>
</dbReference>
<comment type="caution">
    <text evidence="2">The sequence shown here is derived from an EMBL/GenBank/DDBJ whole genome shotgun (WGS) entry which is preliminary data.</text>
</comment>
<evidence type="ECO:0000313" key="3">
    <source>
        <dbReference type="Proteomes" id="UP001431209"/>
    </source>
</evidence>
<keyword evidence="2" id="KW-0067">ATP-binding</keyword>
<feature type="region of interest" description="Disordered" evidence="1">
    <location>
        <begin position="151"/>
        <end position="197"/>
    </location>
</feature>
<reference evidence="2 3" key="1">
    <citation type="submission" date="2024-03" db="EMBL/GenBank/DDBJ databases">
        <title>The Acrasis kona genome and developmental transcriptomes reveal deep origins of eukaryotic multicellular pathways.</title>
        <authorList>
            <person name="Sheikh S."/>
            <person name="Fu C.-J."/>
            <person name="Brown M.W."/>
            <person name="Baldauf S.L."/>
        </authorList>
    </citation>
    <scope>NUCLEOTIDE SEQUENCE [LARGE SCALE GENOMIC DNA]</scope>
    <source>
        <strain evidence="2 3">ATCC MYA-3509</strain>
    </source>
</reference>
<organism evidence="2 3">
    <name type="scientific">Acrasis kona</name>
    <dbReference type="NCBI Taxonomy" id="1008807"/>
    <lineage>
        <taxon>Eukaryota</taxon>
        <taxon>Discoba</taxon>
        <taxon>Heterolobosea</taxon>
        <taxon>Tetramitia</taxon>
        <taxon>Eutetramitia</taxon>
        <taxon>Acrasidae</taxon>
        <taxon>Acrasis</taxon>
    </lineage>
</organism>
<sequence length="339" mass="38121">MTANARSEQDLSWLVGERGALDDVDPETLDIIPYSPENDNSFFSKKNDSLDNQKQVSNLRFVPENESNVEREVDVNQQDQSENTIHVSDDSIGILDSFAPTSRGPYTRRAASSLNKSNDPLESYAPKQPKPSSLQELYESTLPNVRNQLRQEGLRQTGFVKPKSASSFESKKYKRNKKTAKHDPFKPSGALRDPSLQSFTPEQWTGDYPDEAQDDIIRAAINGLRTNFQVQPKVLYRGDPILYVLKITTSAQIAHATKLQVIITVVHQSKTLLRTERSVVIQTSNPRHEMRGELGLSTSQLQYGSHQVYAQVFLLSEIEKILLSSHGPEEVIVSPRSKL</sequence>
<keyword evidence="2" id="KW-0547">Nucleotide-binding</keyword>
<dbReference type="GO" id="GO:0004386">
    <property type="term" value="F:helicase activity"/>
    <property type="evidence" value="ECO:0007669"/>
    <property type="project" value="UniProtKB-KW"/>
</dbReference>
<evidence type="ECO:0000256" key="1">
    <source>
        <dbReference type="SAM" id="MobiDB-lite"/>
    </source>
</evidence>